<keyword evidence="1" id="KW-0472">Membrane</keyword>
<protein>
    <submittedName>
        <fullName evidence="2">Uncharacterized protein</fullName>
    </submittedName>
</protein>
<keyword evidence="1" id="KW-0812">Transmembrane</keyword>
<reference evidence="2" key="1">
    <citation type="submission" date="2021-01" db="EMBL/GenBank/DDBJ databases">
        <authorList>
            <person name="Corre E."/>
            <person name="Pelletier E."/>
            <person name="Niang G."/>
            <person name="Scheremetjew M."/>
            <person name="Finn R."/>
            <person name="Kale V."/>
            <person name="Holt S."/>
            <person name="Cochrane G."/>
            <person name="Meng A."/>
            <person name="Brown T."/>
            <person name="Cohen L."/>
        </authorList>
    </citation>
    <scope>NUCLEOTIDE SEQUENCE</scope>
    <source>
        <strain evidence="2">CCMP3328</strain>
    </source>
</reference>
<name>A0A7R9WR92_9STRA</name>
<evidence type="ECO:0000313" key="2">
    <source>
        <dbReference type="EMBL" id="CAD8332411.1"/>
    </source>
</evidence>
<organism evidence="2">
    <name type="scientific">Craspedostauros australis</name>
    <dbReference type="NCBI Taxonomy" id="1486917"/>
    <lineage>
        <taxon>Eukaryota</taxon>
        <taxon>Sar</taxon>
        <taxon>Stramenopiles</taxon>
        <taxon>Ochrophyta</taxon>
        <taxon>Bacillariophyta</taxon>
        <taxon>Bacillariophyceae</taxon>
        <taxon>Bacillariophycidae</taxon>
        <taxon>Naviculales</taxon>
        <taxon>Naviculaceae</taxon>
        <taxon>Craspedostauros</taxon>
    </lineage>
</organism>
<proteinExistence type="predicted"/>
<keyword evidence="1" id="KW-1133">Transmembrane helix</keyword>
<sequence length="177" mass="18605">MKTIFDCDDDFQPPPILSCLSQLDSGEIVATANMASFGDLVVGPCGPPGEFPAFCNKSIPNEKEYPYCQFESQSDGTVCAKNGETLEFVDTDGDTQSCECKYTSIAVGPQAACKLVASASDAPVMSPTVVPERPPTSAPFERTTVDNRDSAASHLGVAVSWMSAASLFVVGVLAAFC</sequence>
<dbReference type="EMBL" id="HBEF01007220">
    <property type="protein sequence ID" value="CAD8332411.1"/>
    <property type="molecule type" value="Transcribed_RNA"/>
</dbReference>
<dbReference type="AlphaFoldDB" id="A0A7R9WR92"/>
<accession>A0A7R9WR92</accession>
<feature type="transmembrane region" description="Helical" evidence="1">
    <location>
        <begin position="155"/>
        <end position="176"/>
    </location>
</feature>
<evidence type="ECO:0000256" key="1">
    <source>
        <dbReference type="SAM" id="Phobius"/>
    </source>
</evidence>
<gene>
    <name evidence="2" type="ORF">CAUS1442_LOCUS4510</name>
</gene>